<organism evidence="1 2">
    <name type="scientific">Aetokthonos hydrillicola Thurmond2011</name>
    <dbReference type="NCBI Taxonomy" id="2712845"/>
    <lineage>
        <taxon>Bacteria</taxon>
        <taxon>Bacillati</taxon>
        <taxon>Cyanobacteriota</taxon>
        <taxon>Cyanophyceae</taxon>
        <taxon>Nostocales</taxon>
        <taxon>Hapalosiphonaceae</taxon>
        <taxon>Aetokthonos</taxon>
    </lineage>
</organism>
<dbReference type="AlphaFoldDB" id="A0AAP5ID12"/>
<name>A0AAP5ID12_9CYAN</name>
<proteinExistence type="predicted"/>
<sequence length="60" mass="7149">MQIPAYARFLFTNTIASKQFYQQQAKTPQENSEICSSLHHHFHHYQIEHQKYEKVNLGNS</sequence>
<evidence type="ECO:0000313" key="1">
    <source>
        <dbReference type="EMBL" id="MDR9899206.1"/>
    </source>
</evidence>
<evidence type="ECO:0000313" key="2">
    <source>
        <dbReference type="Proteomes" id="UP000667802"/>
    </source>
</evidence>
<accession>A0AAP5ID12</accession>
<reference evidence="2" key="1">
    <citation type="journal article" date="2021" name="Science">
        <title>Hunting the eagle killer: A cyanobacterial neurotoxin causes vacuolar myelinopathy.</title>
        <authorList>
            <person name="Breinlinger S."/>
            <person name="Phillips T.J."/>
            <person name="Haram B.N."/>
            <person name="Mares J."/>
            <person name="Martinez Yerena J.A."/>
            <person name="Hrouzek P."/>
            <person name="Sobotka R."/>
            <person name="Henderson W.M."/>
            <person name="Schmieder P."/>
            <person name="Williams S.M."/>
            <person name="Lauderdale J.D."/>
            <person name="Wilde H.D."/>
            <person name="Gerrin W."/>
            <person name="Kust A."/>
            <person name="Washington J.W."/>
            <person name="Wagner C."/>
            <person name="Geier B."/>
            <person name="Liebeke M."/>
            <person name="Enke H."/>
            <person name="Niedermeyer T.H.J."/>
            <person name="Wilde S.B."/>
        </authorList>
    </citation>
    <scope>NUCLEOTIDE SEQUENCE [LARGE SCALE GENOMIC DNA]</scope>
    <source>
        <strain evidence="2">Thurmond2011</strain>
    </source>
</reference>
<dbReference type="Proteomes" id="UP000667802">
    <property type="component" value="Unassembled WGS sequence"/>
</dbReference>
<protein>
    <submittedName>
        <fullName evidence="1">Uncharacterized protein</fullName>
    </submittedName>
</protein>
<gene>
    <name evidence="1" type="ORF">G7B40_032280</name>
</gene>
<dbReference type="EMBL" id="JAALHA020000023">
    <property type="protein sequence ID" value="MDR9899206.1"/>
    <property type="molecule type" value="Genomic_DNA"/>
</dbReference>
<keyword evidence="2" id="KW-1185">Reference proteome</keyword>
<comment type="caution">
    <text evidence="1">The sequence shown here is derived from an EMBL/GenBank/DDBJ whole genome shotgun (WGS) entry which is preliminary data.</text>
</comment>